<gene>
    <name evidence="2" type="ORF">BE0216_09105</name>
    <name evidence="1" type="ORF">BEUL_2274</name>
</gene>
<dbReference type="SFLD" id="SFLDG01129">
    <property type="entry name" value="C1.5:_HAD__Beta-PGM__Phosphata"/>
    <property type="match status" value="1"/>
</dbReference>
<protein>
    <submittedName>
        <fullName evidence="2">HAD family phosphatase</fullName>
    </submittedName>
    <submittedName>
        <fullName evidence="1">Haloacid dehalogenase</fullName>
    </submittedName>
</protein>
<evidence type="ECO:0000313" key="4">
    <source>
        <dbReference type="Proteomes" id="UP000593943"/>
    </source>
</evidence>
<dbReference type="PANTHER" id="PTHR43481">
    <property type="entry name" value="FRUCTOSE-1-PHOSPHATE PHOSPHATASE"/>
    <property type="match status" value="1"/>
</dbReference>
<dbReference type="PANTHER" id="PTHR43481:SF4">
    <property type="entry name" value="GLYCEROL-1-PHOSPHATE PHOSPHOHYDROLASE 1-RELATED"/>
    <property type="match status" value="1"/>
</dbReference>
<dbReference type="InterPro" id="IPR023214">
    <property type="entry name" value="HAD_sf"/>
</dbReference>
<accession>A0A261FY29</accession>
<dbReference type="InterPro" id="IPR023198">
    <property type="entry name" value="PGP-like_dom2"/>
</dbReference>
<reference evidence="2 4" key="2">
    <citation type="submission" date="2020-10" db="EMBL/GenBank/DDBJ databases">
        <title>Genome sequencing of Bifidobacterium eulemuris_DSMZ_100216.</title>
        <authorList>
            <person name="Kim J."/>
        </authorList>
    </citation>
    <scope>NUCLEOTIDE SEQUENCE [LARGE SCALE GENOMIC DNA]</scope>
    <source>
        <strain evidence="2 4">DSM 100216</strain>
    </source>
</reference>
<evidence type="ECO:0000313" key="1">
    <source>
        <dbReference type="EMBL" id="OZG64072.1"/>
    </source>
</evidence>
<dbReference type="Gene3D" id="1.10.150.240">
    <property type="entry name" value="Putative phosphatase, domain 2"/>
    <property type="match status" value="1"/>
</dbReference>
<dbReference type="AlphaFoldDB" id="A0A261FY29"/>
<dbReference type="InterPro" id="IPR036412">
    <property type="entry name" value="HAD-like_sf"/>
</dbReference>
<dbReference type="EMBL" id="CP062938">
    <property type="protein sequence ID" value="QOL32577.1"/>
    <property type="molecule type" value="Genomic_DNA"/>
</dbReference>
<dbReference type="OrthoDB" id="9797743at2"/>
<dbReference type="CDD" id="cd07505">
    <property type="entry name" value="HAD_BPGM-like"/>
    <property type="match status" value="1"/>
</dbReference>
<sequence length="225" mass="24183">MTARSRYPEAVLWDMDGTLIDSDPLWLEAERNVASEWGLELDASAEHMLEGASLPLCAHVLREAGVVLSQDAIAELLVAAVESRMKGMRGERGQGRWAAGALGLLDELGRRGVPSVLVTGSPTRIVRLVLEALPRRAFAEVITGDCPLPAKPLPDRYVAAARMVGADIRRCVIFEDSDAGLRSAVDSGAQVIAVTALARTPAPASPAYRRVRDFRELSAESLLCV</sequence>
<organism evidence="1 3">
    <name type="scientific">Bifidobacterium eulemuris</name>
    <dbReference type="NCBI Taxonomy" id="1765219"/>
    <lineage>
        <taxon>Bacteria</taxon>
        <taxon>Bacillati</taxon>
        <taxon>Actinomycetota</taxon>
        <taxon>Actinomycetes</taxon>
        <taxon>Bifidobacteriales</taxon>
        <taxon>Bifidobacteriaceae</taxon>
        <taxon>Bifidobacterium</taxon>
    </lineage>
</organism>
<name>A0A261FY29_9BIFI</name>
<dbReference type="Gene3D" id="3.40.50.1000">
    <property type="entry name" value="HAD superfamily/HAD-like"/>
    <property type="match status" value="1"/>
</dbReference>
<evidence type="ECO:0000313" key="3">
    <source>
        <dbReference type="Proteomes" id="UP000216057"/>
    </source>
</evidence>
<dbReference type="Pfam" id="PF00702">
    <property type="entry name" value="Hydrolase"/>
    <property type="match status" value="1"/>
</dbReference>
<dbReference type="KEGG" id="beu:BE0216_09105"/>
<dbReference type="NCBIfam" id="TIGR01509">
    <property type="entry name" value="HAD-SF-IA-v3"/>
    <property type="match status" value="1"/>
</dbReference>
<dbReference type="Proteomes" id="UP000593943">
    <property type="component" value="Chromosome"/>
</dbReference>
<dbReference type="SFLD" id="SFLDS00003">
    <property type="entry name" value="Haloacid_Dehalogenase"/>
    <property type="match status" value="1"/>
</dbReference>
<dbReference type="EMBL" id="MWWZ01000018">
    <property type="protein sequence ID" value="OZG64072.1"/>
    <property type="molecule type" value="Genomic_DNA"/>
</dbReference>
<dbReference type="InterPro" id="IPR006439">
    <property type="entry name" value="HAD-SF_hydro_IA"/>
</dbReference>
<evidence type="ECO:0000313" key="2">
    <source>
        <dbReference type="EMBL" id="QOL32577.1"/>
    </source>
</evidence>
<dbReference type="InterPro" id="IPR051806">
    <property type="entry name" value="HAD-like_SPP"/>
</dbReference>
<reference evidence="1 3" key="1">
    <citation type="journal article" date="2017" name="BMC Genomics">
        <title>Comparative genomic and phylogenomic analyses of the Bifidobacteriaceae family.</title>
        <authorList>
            <person name="Lugli G.A."/>
            <person name="Milani C."/>
            <person name="Turroni F."/>
            <person name="Duranti S."/>
            <person name="Mancabelli L."/>
            <person name="Mangifesta M."/>
            <person name="Ferrario C."/>
            <person name="Modesto M."/>
            <person name="Mattarelli P."/>
            <person name="Jiri K."/>
            <person name="van Sinderen D."/>
            <person name="Ventura M."/>
        </authorList>
    </citation>
    <scope>NUCLEOTIDE SEQUENCE [LARGE SCALE GENOMIC DNA]</scope>
    <source>
        <strain evidence="1 3">DSM 100216</strain>
    </source>
</reference>
<dbReference type="RefSeq" id="WP_158217260.1">
    <property type="nucleotide sequence ID" value="NZ_CP062938.1"/>
</dbReference>
<keyword evidence="4" id="KW-1185">Reference proteome</keyword>
<dbReference type="SUPFAM" id="SSF56784">
    <property type="entry name" value="HAD-like"/>
    <property type="match status" value="1"/>
</dbReference>
<dbReference type="GO" id="GO:0050308">
    <property type="term" value="F:sugar-phosphatase activity"/>
    <property type="evidence" value="ECO:0007669"/>
    <property type="project" value="TreeGrafter"/>
</dbReference>
<dbReference type="Proteomes" id="UP000216057">
    <property type="component" value="Unassembled WGS sequence"/>
</dbReference>
<proteinExistence type="predicted"/>